<keyword evidence="7" id="KW-0143">Chaperone</keyword>
<dbReference type="SUPFAM" id="SSF109998">
    <property type="entry name" value="Triger factor/SurA peptide-binding domain-like"/>
    <property type="match status" value="1"/>
</dbReference>
<dbReference type="Pfam" id="PF13624">
    <property type="entry name" value="SurA_N_3"/>
    <property type="match status" value="1"/>
</dbReference>
<evidence type="ECO:0000256" key="12">
    <source>
        <dbReference type="SAM" id="Phobius"/>
    </source>
</evidence>
<evidence type="ECO:0000256" key="10">
    <source>
        <dbReference type="ARBA" id="ARBA00042775"/>
    </source>
</evidence>
<dbReference type="PANTHER" id="PTHR47529">
    <property type="entry name" value="PEPTIDYL-PROLYL CIS-TRANS ISOMERASE D"/>
    <property type="match status" value="1"/>
</dbReference>
<organism evidence="14 15">
    <name type="scientific">Ancylomarina euxinus</name>
    <dbReference type="NCBI Taxonomy" id="2283627"/>
    <lineage>
        <taxon>Bacteria</taxon>
        <taxon>Pseudomonadati</taxon>
        <taxon>Bacteroidota</taxon>
        <taxon>Bacteroidia</taxon>
        <taxon>Marinilabiliales</taxon>
        <taxon>Marinifilaceae</taxon>
        <taxon>Ancylomarina</taxon>
    </lineage>
</organism>
<comment type="caution">
    <text evidence="14">The sequence shown here is derived from an EMBL/GenBank/DDBJ whole genome shotgun (WGS) entry which is preliminary data.</text>
</comment>
<evidence type="ECO:0000256" key="5">
    <source>
        <dbReference type="ARBA" id="ARBA00022989"/>
    </source>
</evidence>
<dbReference type="SUPFAM" id="SSF54534">
    <property type="entry name" value="FKBP-like"/>
    <property type="match status" value="1"/>
</dbReference>
<dbReference type="PROSITE" id="PS50198">
    <property type="entry name" value="PPIC_PPIASE_2"/>
    <property type="match status" value="1"/>
</dbReference>
<evidence type="ECO:0000256" key="11">
    <source>
        <dbReference type="PROSITE-ProRule" id="PRU00278"/>
    </source>
</evidence>
<gene>
    <name evidence="14" type="ORF">DWB61_17625</name>
</gene>
<reference evidence="14 15" key="1">
    <citation type="submission" date="2018-07" db="EMBL/GenBank/DDBJ databases">
        <title>Draft genome sequence of Ancylomarina sp. M1P.</title>
        <authorList>
            <person name="Yadav S."/>
            <person name="Villanueva L."/>
            <person name="Damste J.S.S."/>
        </authorList>
    </citation>
    <scope>NUCLEOTIDE SEQUENCE [LARGE SCALE GENOMIC DNA]</scope>
    <source>
        <strain evidence="14 15">M1P</strain>
    </source>
</reference>
<dbReference type="InterPro" id="IPR052029">
    <property type="entry name" value="PpiD_chaperone"/>
</dbReference>
<keyword evidence="6 12" id="KW-0472">Membrane</keyword>
<dbReference type="GO" id="GO:0003755">
    <property type="term" value="F:peptidyl-prolyl cis-trans isomerase activity"/>
    <property type="evidence" value="ECO:0007669"/>
    <property type="project" value="UniProtKB-KW"/>
</dbReference>
<dbReference type="PANTHER" id="PTHR47529:SF1">
    <property type="entry name" value="PERIPLASMIC CHAPERONE PPID"/>
    <property type="match status" value="1"/>
</dbReference>
<keyword evidence="4 12" id="KW-0812">Transmembrane</keyword>
<sequence>MLDVIRRNSQSWVVKVIFAAIILTFVFWGANSVTSDSADVLAEVNGESIYRTDLLRELRIEIQNIQLRNPNLGQLDNEQLNALAFQMLSNMVQRELMAQEAKKLGLGVSDREFSSVVTAMPDFQDGTGRFSDAIYKDRISAIGMNLGQFEKALTTDLLVSKLQDYISGAVNIDAAEARRVFNFEMESRTVEYLAFPAGDYRGDVKPGESEIIAYYSENKDAYTVPAKAELEYLSFDMNVLAAQSSISDEDVQKYYDERKASFVEPASYKVRHILVSLPLTLDTPEEAVIAARKKAESILAELRGGKSFVALAKQRSDDAQTKANGGDLGWVSRGQLAPSIDLALEGLKPGEISEPIRSANGFHILNMVEAKPERAQSLAEVRDDILSQLREDAAYANMGKILADVDDKIITGTDFETLANDYNIRGKNTGLLDLAALAPALGLEPAALAGIPDVPAGKMLPAIDLKNGFVVVKVKAYQPAFIPELDAVKAQVVDAIKDREAIKLASDDAAAKAKEIASAGGKLSRSLERKLKEAKPTTRFLGVMELNMDKEITSAVFTAPKGQWLERVFLSGDAAVLVRVKDIAAPAEKDWSEISTAYVDGLNNARKNELFSIYLAQLQKDAKIALKTDRIIGQ</sequence>
<dbReference type="AlphaFoldDB" id="A0A425XWC4"/>
<evidence type="ECO:0000256" key="4">
    <source>
        <dbReference type="ARBA" id="ARBA00022692"/>
    </source>
</evidence>
<evidence type="ECO:0000256" key="7">
    <source>
        <dbReference type="ARBA" id="ARBA00023186"/>
    </source>
</evidence>
<dbReference type="InterPro" id="IPR000297">
    <property type="entry name" value="PPIase_PpiC"/>
</dbReference>
<dbReference type="Proteomes" id="UP000285794">
    <property type="component" value="Unassembled WGS sequence"/>
</dbReference>
<evidence type="ECO:0000256" key="6">
    <source>
        <dbReference type="ARBA" id="ARBA00023136"/>
    </source>
</evidence>
<name>A0A425XWC4_9BACT</name>
<dbReference type="InterPro" id="IPR046357">
    <property type="entry name" value="PPIase_dom_sf"/>
</dbReference>
<protein>
    <recommendedName>
        <fullName evidence="9">Periplasmic chaperone PpiD</fullName>
    </recommendedName>
    <alternativeName>
        <fullName evidence="10">Periplasmic folding chaperone</fullName>
    </alternativeName>
</protein>
<keyword evidence="5 12" id="KW-1133">Transmembrane helix</keyword>
<keyword evidence="11" id="KW-0413">Isomerase</keyword>
<evidence type="ECO:0000256" key="9">
    <source>
        <dbReference type="ARBA" id="ARBA00040743"/>
    </source>
</evidence>
<dbReference type="GO" id="GO:0005886">
    <property type="term" value="C:plasma membrane"/>
    <property type="evidence" value="ECO:0007669"/>
    <property type="project" value="UniProtKB-SubCell"/>
</dbReference>
<evidence type="ECO:0000256" key="1">
    <source>
        <dbReference type="ARBA" id="ARBA00004382"/>
    </source>
</evidence>
<dbReference type="Gene3D" id="3.10.50.40">
    <property type="match status" value="1"/>
</dbReference>
<dbReference type="RefSeq" id="WP_125032215.1">
    <property type="nucleotide sequence ID" value="NZ_JAPXVP010000039.1"/>
</dbReference>
<comment type="subcellular location">
    <subcellularLocation>
        <location evidence="1">Cell inner membrane</location>
        <topology evidence="1">Single-pass type II membrane protein</topology>
        <orientation evidence="1">Periplasmic side</orientation>
    </subcellularLocation>
</comment>
<evidence type="ECO:0000256" key="3">
    <source>
        <dbReference type="ARBA" id="ARBA00022519"/>
    </source>
</evidence>
<feature type="transmembrane region" description="Helical" evidence="12">
    <location>
        <begin position="12"/>
        <end position="30"/>
    </location>
</feature>
<keyword evidence="3" id="KW-0997">Cell inner membrane</keyword>
<keyword evidence="11" id="KW-0697">Rotamase</keyword>
<dbReference type="Gene3D" id="1.10.4030.10">
    <property type="entry name" value="Porin chaperone SurA, peptide-binding domain"/>
    <property type="match status" value="1"/>
</dbReference>
<proteinExistence type="inferred from homology"/>
<feature type="domain" description="PpiC" evidence="13">
    <location>
        <begin position="265"/>
        <end position="369"/>
    </location>
</feature>
<evidence type="ECO:0000256" key="8">
    <source>
        <dbReference type="ARBA" id="ARBA00038408"/>
    </source>
</evidence>
<keyword evidence="15" id="KW-1185">Reference proteome</keyword>
<dbReference type="Pfam" id="PF00639">
    <property type="entry name" value="Rotamase"/>
    <property type="match status" value="1"/>
</dbReference>
<evidence type="ECO:0000313" key="15">
    <source>
        <dbReference type="Proteomes" id="UP000285794"/>
    </source>
</evidence>
<accession>A0A425XWC4</accession>
<dbReference type="InterPro" id="IPR027304">
    <property type="entry name" value="Trigger_fact/SurA_dom_sf"/>
</dbReference>
<dbReference type="OrthoDB" id="9812372at2"/>
<evidence type="ECO:0000313" key="14">
    <source>
        <dbReference type="EMBL" id="RRG18942.1"/>
    </source>
</evidence>
<evidence type="ECO:0000256" key="2">
    <source>
        <dbReference type="ARBA" id="ARBA00022475"/>
    </source>
</evidence>
<evidence type="ECO:0000259" key="13">
    <source>
        <dbReference type="PROSITE" id="PS50198"/>
    </source>
</evidence>
<comment type="similarity">
    <text evidence="8">Belongs to the PpiD chaperone family.</text>
</comment>
<dbReference type="EMBL" id="QQWG01000044">
    <property type="protein sequence ID" value="RRG18942.1"/>
    <property type="molecule type" value="Genomic_DNA"/>
</dbReference>
<keyword evidence="2" id="KW-1003">Cell membrane</keyword>